<feature type="transmembrane region" description="Helical" evidence="1">
    <location>
        <begin position="109"/>
        <end position="129"/>
    </location>
</feature>
<gene>
    <name evidence="2" type="ORF">EKH77_17440</name>
</gene>
<feature type="transmembrane region" description="Helical" evidence="1">
    <location>
        <begin position="51"/>
        <end position="72"/>
    </location>
</feature>
<evidence type="ECO:0000313" key="3">
    <source>
        <dbReference type="Proteomes" id="UP000267900"/>
    </source>
</evidence>
<dbReference type="EMBL" id="CP034587">
    <property type="protein sequence ID" value="AZQ72767.1"/>
    <property type="molecule type" value="Genomic_DNA"/>
</dbReference>
<dbReference type="Proteomes" id="UP000267900">
    <property type="component" value="Chromosome"/>
</dbReference>
<organism evidence="2 3">
    <name type="scientific">Streptomyces luteoverticillatus</name>
    <name type="common">Streptoverticillium luteoverticillatus</name>
    <dbReference type="NCBI Taxonomy" id="66425"/>
    <lineage>
        <taxon>Bacteria</taxon>
        <taxon>Bacillati</taxon>
        <taxon>Actinomycetota</taxon>
        <taxon>Actinomycetes</taxon>
        <taxon>Kitasatosporales</taxon>
        <taxon>Streptomycetaceae</taxon>
        <taxon>Streptomyces</taxon>
    </lineage>
</organism>
<keyword evidence="1" id="KW-0472">Membrane</keyword>
<proteinExistence type="predicted"/>
<feature type="transmembrane region" description="Helical" evidence="1">
    <location>
        <begin position="78"/>
        <end position="97"/>
    </location>
</feature>
<protein>
    <submittedName>
        <fullName evidence="2">Uncharacterized protein</fullName>
    </submittedName>
</protein>
<sequence>MSPRTTTVRIPRQRRRGRGSDPFVVVVPERLPLSHELLFFLGRTLWAHRRAAVPLLSALSVLVVTAVLHALAWWSGLVLAPVAAAPLVWLVSVQQRYPAGSTSVRAWRVALALLATGALTWIAMAAAFGPLTGPLALWWLVLLIAAQIVWHVARPFLRTEESR</sequence>
<feature type="transmembrane region" description="Helical" evidence="1">
    <location>
        <begin position="135"/>
        <end position="153"/>
    </location>
</feature>
<reference evidence="2 3" key="1">
    <citation type="submission" date="2018-12" db="EMBL/GenBank/DDBJ databases">
        <title>The whole draft genome of Streptomyce luteoverticillatus CGMCC 15060.</title>
        <authorList>
            <person name="Feng Z."/>
            <person name="Chen G."/>
            <person name="Zhang J."/>
            <person name="Zhu H."/>
            <person name="Yu X."/>
            <person name="Zhang W."/>
            <person name="Zhang X."/>
        </authorList>
    </citation>
    <scope>NUCLEOTIDE SEQUENCE [LARGE SCALE GENOMIC DNA]</scope>
    <source>
        <strain evidence="2 3">CGMCC 15060</strain>
    </source>
</reference>
<name>A0A3Q9G0J6_STRLT</name>
<evidence type="ECO:0000313" key="2">
    <source>
        <dbReference type="EMBL" id="AZQ72767.1"/>
    </source>
</evidence>
<evidence type="ECO:0000256" key="1">
    <source>
        <dbReference type="SAM" id="Phobius"/>
    </source>
</evidence>
<dbReference type="OrthoDB" id="4335729at2"/>
<keyword evidence="1" id="KW-0812">Transmembrane</keyword>
<dbReference type="AlphaFoldDB" id="A0A3Q9G0J6"/>
<accession>A0A3Q9G0J6</accession>
<keyword evidence="3" id="KW-1185">Reference proteome</keyword>
<keyword evidence="1" id="KW-1133">Transmembrane helix</keyword>